<feature type="region of interest" description="Disordered" evidence="1">
    <location>
        <begin position="171"/>
        <end position="193"/>
    </location>
</feature>
<proteinExistence type="predicted"/>
<dbReference type="EMBL" id="KZ857442">
    <property type="protein sequence ID" value="RDX45067.1"/>
    <property type="molecule type" value="Genomic_DNA"/>
</dbReference>
<accession>A0A371CXR3</accession>
<protein>
    <submittedName>
        <fullName evidence="2">Uncharacterized protein</fullName>
    </submittedName>
</protein>
<sequence length="193" mass="22151">MRFTLRRHPRPVYSSLHHPVLGAPFARPRRTLDGLRPLFRPRNTLRCRARLSGYLVRRAGESFRALREQRDFAYGIGREESQGLRDNRMAAGEREAGWLSAVFSTSIIPRRETHMRDLESQKQVTDIIWLSSSEAVDHVPNVPRGTRTRGHIRATHLAEPSAYTATLRVGAQPNDEHPKPHRPPCAPHNHRVR</sequence>
<evidence type="ECO:0000313" key="2">
    <source>
        <dbReference type="EMBL" id="RDX45067.1"/>
    </source>
</evidence>
<dbReference type="Proteomes" id="UP000256964">
    <property type="component" value="Unassembled WGS sequence"/>
</dbReference>
<name>A0A371CXR3_9APHY</name>
<reference evidence="2 3" key="1">
    <citation type="journal article" date="2018" name="Biotechnol. Biofuels">
        <title>Integrative visual omics of the white-rot fungus Polyporus brumalis exposes the biotechnological potential of its oxidative enzymes for delignifying raw plant biomass.</title>
        <authorList>
            <person name="Miyauchi S."/>
            <person name="Rancon A."/>
            <person name="Drula E."/>
            <person name="Hage H."/>
            <person name="Chaduli D."/>
            <person name="Favel A."/>
            <person name="Grisel S."/>
            <person name="Henrissat B."/>
            <person name="Herpoel-Gimbert I."/>
            <person name="Ruiz-Duenas F.J."/>
            <person name="Chevret D."/>
            <person name="Hainaut M."/>
            <person name="Lin J."/>
            <person name="Wang M."/>
            <person name="Pangilinan J."/>
            <person name="Lipzen A."/>
            <person name="Lesage-Meessen L."/>
            <person name="Navarro D."/>
            <person name="Riley R."/>
            <person name="Grigoriev I.V."/>
            <person name="Zhou S."/>
            <person name="Raouche S."/>
            <person name="Rosso M.N."/>
        </authorList>
    </citation>
    <scope>NUCLEOTIDE SEQUENCE [LARGE SCALE GENOMIC DNA]</scope>
    <source>
        <strain evidence="2 3">BRFM 1820</strain>
    </source>
</reference>
<keyword evidence="3" id="KW-1185">Reference proteome</keyword>
<dbReference type="AlphaFoldDB" id="A0A371CXR3"/>
<gene>
    <name evidence="2" type="ORF">OH76DRAFT_1028712</name>
</gene>
<evidence type="ECO:0000256" key="1">
    <source>
        <dbReference type="SAM" id="MobiDB-lite"/>
    </source>
</evidence>
<organism evidence="2 3">
    <name type="scientific">Lentinus brumalis</name>
    <dbReference type="NCBI Taxonomy" id="2498619"/>
    <lineage>
        <taxon>Eukaryota</taxon>
        <taxon>Fungi</taxon>
        <taxon>Dikarya</taxon>
        <taxon>Basidiomycota</taxon>
        <taxon>Agaricomycotina</taxon>
        <taxon>Agaricomycetes</taxon>
        <taxon>Polyporales</taxon>
        <taxon>Polyporaceae</taxon>
        <taxon>Lentinus</taxon>
    </lineage>
</organism>
<evidence type="ECO:0000313" key="3">
    <source>
        <dbReference type="Proteomes" id="UP000256964"/>
    </source>
</evidence>